<dbReference type="Pfam" id="PF23562">
    <property type="entry name" value="AMP-binding_C_3"/>
    <property type="match status" value="1"/>
</dbReference>
<dbReference type="PANTHER" id="PTHR43439:SF2">
    <property type="entry name" value="ENZYME, PUTATIVE (JCVI)-RELATED"/>
    <property type="match status" value="1"/>
</dbReference>
<name>A0A2J6QYQ0_HYAVF</name>
<evidence type="ECO:0000256" key="2">
    <source>
        <dbReference type="ARBA" id="ARBA00022553"/>
    </source>
</evidence>
<evidence type="ECO:0000313" key="4">
    <source>
        <dbReference type="EMBL" id="PMD31361.1"/>
    </source>
</evidence>
<gene>
    <name evidence="4" type="ORF">L207DRAFT_641080</name>
</gene>
<dbReference type="OrthoDB" id="429813at2759"/>
<protein>
    <submittedName>
        <fullName evidence="4">Acetyl-CoA synthetase-like protein</fullName>
    </submittedName>
</protein>
<keyword evidence="5" id="KW-1185">Reference proteome</keyword>
<reference evidence="4 5" key="1">
    <citation type="submission" date="2016-04" db="EMBL/GenBank/DDBJ databases">
        <title>A degradative enzymes factory behind the ericoid mycorrhizal symbiosis.</title>
        <authorList>
            <consortium name="DOE Joint Genome Institute"/>
            <person name="Martino E."/>
            <person name="Morin E."/>
            <person name="Grelet G."/>
            <person name="Kuo A."/>
            <person name="Kohler A."/>
            <person name="Daghino S."/>
            <person name="Barry K."/>
            <person name="Choi C."/>
            <person name="Cichocki N."/>
            <person name="Clum A."/>
            <person name="Copeland A."/>
            <person name="Hainaut M."/>
            <person name="Haridas S."/>
            <person name="Labutti K."/>
            <person name="Lindquist E."/>
            <person name="Lipzen A."/>
            <person name="Khouja H.-R."/>
            <person name="Murat C."/>
            <person name="Ohm R."/>
            <person name="Olson A."/>
            <person name="Spatafora J."/>
            <person name="Veneault-Fourrey C."/>
            <person name="Henrissat B."/>
            <person name="Grigoriev I."/>
            <person name="Martin F."/>
            <person name="Perotto S."/>
        </authorList>
    </citation>
    <scope>NUCLEOTIDE SEQUENCE [LARGE SCALE GENOMIC DNA]</scope>
    <source>
        <strain evidence="4 5">F</strain>
    </source>
</reference>
<evidence type="ECO:0000313" key="5">
    <source>
        <dbReference type="Proteomes" id="UP000235786"/>
    </source>
</evidence>
<organism evidence="4 5">
    <name type="scientific">Hyaloscypha variabilis (strain UAMH 11265 / GT02V1 / F)</name>
    <name type="common">Meliniomyces variabilis</name>
    <dbReference type="NCBI Taxonomy" id="1149755"/>
    <lineage>
        <taxon>Eukaryota</taxon>
        <taxon>Fungi</taxon>
        <taxon>Dikarya</taxon>
        <taxon>Ascomycota</taxon>
        <taxon>Pezizomycotina</taxon>
        <taxon>Leotiomycetes</taxon>
        <taxon>Helotiales</taxon>
        <taxon>Hyaloscyphaceae</taxon>
        <taxon>Hyaloscypha</taxon>
        <taxon>Hyaloscypha variabilis</taxon>
    </lineage>
</organism>
<evidence type="ECO:0000259" key="3">
    <source>
        <dbReference type="Pfam" id="PF00501"/>
    </source>
</evidence>
<dbReference type="AlphaFoldDB" id="A0A2J6QYQ0"/>
<dbReference type="EMBL" id="KZ613963">
    <property type="protein sequence ID" value="PMD31361.1"/>
    <property type="molecule type" value="Genomic_DNA"/>
</dbReference>
<dbReference type="InterPro" id="IPR020845">
    <property type="entry name" value="AMP-binding_CS"/>
</dbReference>
<dbReference type="STRING" id="1149755.A0A2J6QYQ0"/>
<sequence>MSFLSSDNPDLGMPHPQQSKVSNHVNRLLPQVLDQLAAAHPDHIIGIIANPGTMPDLTFSSLSSSQMANADYRYWIMILAAIKTGHPLLLASPGNAIVNTTSLLKAANCDVVFYSGPGSPLEVHVKALQNTNPGKRTYEVPSLEQMIAVKSGPYPYNKTYEQAKQDTVLFLHTSGSTGDSKPIRINNAFLARVDADKGLVSYSGTPQFHSSCVFQMVFVLCRMATVVLGPVDQRPSGDVACAILRSMKVDTIRGPPFIHDALFGANGEELKDQLVQLHDVNCFGGPMRRAIGRCGIPQTSRSEVLWLDPVFEIYPHLDEFRSGDLFRRCKDKGFEHLWEFKGRVDDIIVLGSRLKVNPLQIESMVSVHPALKGCLMFGEGRTACGMLLEPMQDGIGKYELLSSVWPVVEEANSMVPVHARVLKSLFVVVDAEKPLDRAPEGTLVRKRSLKLYEMEIQKVYKEAGIM</sequence>
<evidence type="ECO:0000256" key="1">
    <source>
        <dbReference type="ARBA" id="ARBA00022450"/>
    </source>
</evidence>
<keyword evidence="1" id="KW-0596">Phosphopantetheine</keyword>
<dbReference type="Pfam" id="PF00501">
    <property type="entry name" value="AMP-binding"/>
    <property type="match status" value="1"/>
</dbReference>
<dbReference type="SUPFAM" id="SSF56801">
    <property type="entry name" value="Acetyl-CoA synthetase-like"/>
    <property type="match status" value="1"/>
</dbReference>
<dbReference type="Gene3D" id="3.40.50.12780">
    <property type="entry name" value="N-terminal domain of ligase-like"/>
    <property type="match status" value="1"/>
</dbReference>
<dbReference type="PROSITE" id="PS00455">
    <property type="entry name" value="AMP_BINDING"/>
    <property type="match status" value="1"/>
</dbReference>
<accession>A0A2J6QYQ0</accession>
<dbReference type="InterPro" id="IPR000873">
    <property type="entry name" value="AMP-dep_synth/lig_dom"/>
</dbReference>
<dbReference type="InterPro" id="IPR042099">
    <property type="entry name" value="ANL_N_sf"/>
</dbReference>
<dbReference type="InterPro" id="IPR051414">
    <property type="entry name" value="Adenylate-forming_Reductase"/>
</dbReference>
<dbReference type="PANTHER" id="PTHR43439">
    <property type="entry name" value="PHENYLACETATE-COENZYME A LIGASE"/>
    <property type="match status" value="1"/>
</dbReference>
<feature type="domain" description="AMP-dependent synthetase/ligase" evidence="3">
    <location>
        <begin position="73"/>
        <end position="291"/>
    </location>
</feature>
<keyword evidence="2" id="KW-0597">Phosphoprotein</keyword>
<dbReference type="Proteomes" id="UP000235786">
    <property type="component" value="Unassembled WGS sequence"/>
</dbReference>
<proteinExistence type="predicted"/>